<evidence type="ECO:0000313" key="6">
    <source>
        <dbReference type="EMBL" id="SFF82395.1"/>
    </source>
</evidence>
<keyword evidence="3" id="KW-0808">Transferase</keyword>
<dbReference type="Pfam" id="PF00358">
    <property type="entry name" value="PTS_EIIA_1"/>
    <property type="match status" value="1"/>
</dbReference>
<dbReference type="AlphaFoldDB" id="A0A1I2LT21"/>
<name>A0A1I2LT21_9BACI</name>
<keyword evidence="4" id="KW-0598">Phosphotransferase system</keyword>
<dbReference type="GO" id="GO:0016740">
    <property type="term" value="F:transferase activity"/>
    <property type="evidence" value="ECO:0007669"/>
    <property type="project" value="UniProtKB-KW"/>
</dbReference>
<organism evidence="6 7">
    <name type="scientific">Halobacillus alkaliphilus</name>
    <dbReference type="NCBI Taxonomy" id="396056"/>
    <lineage>
        <taxon>Bacteria</taxon>
        <taxon>Bacillati</taxon>
        <taxon>Bacillota</taxon>
        <taxon>Bacilli</taxon>
        <taxon>Bacillales</taxon>
        <taxon>Bacillaceae</taxon>
        <taxon>Halobacillus</taxon>
    </lineage>
</organism>
<dbReference type="EMBL" id="FOOG01000010">
    <property type="protein sequence ID" value="SFF82395.1"/>
    <property type="molecule type" value="Genomic_DNA"/>
</dbReference>
<keyword evidence="1" id="KW-0813">Transport</keyword>
<reference evidence="7" key="1">
    <citation type="submission" date="2016-10" db="EMBL/GenBank/DDBJ databases">
        <authorList>
            <person name="Varghese N."/>
            <person name="Submissions S."/>
        </authorList>
    </citation>
    <scope>NUCLEOTIDE SEQUENCE [LARGE SCALE GENOMIC DNA]</scope>
    <source>
        <strain evidence="7">FP5</strain>
    </source>
</reference>
<accession>A0A1I2LT21</accession>
<proteinExistence type="predicted"/>
<protein>
    <submittedName>
        <fullName evidence="6">PTS system, glucose-specific IIA component</fullName>
    </submittedName>
</protein>
<sequence>MFSQNMRRKGIVIAPADGMIFNPVKGEVIQIFHTMHAVGIKAEKEAEPLFTLVWKPSVWKKRHKV</sequence>
<dbReference type="Gene3D" id="2.70.70.10">
    <property type="entry name" value="Glucose Permease (Domain IIA)"/>
    <property type="match status" value="1"/>
</dbReference>
<dbReference type="SUPFAM" id="SSF51261">
    <property type="entry name" value="Duplicated hybrid motif"/>
    <property type="match status" value="1"/>
</dbReference>
<evidence type="ECO:0000256" key="4">
    <source>
        <dbReference type="ARBA" id="ARBA00022683"/>
    </source>
</evidence>
<dbReference type="GO" id="GO:0009401">
    <property type="term" value="P:phosphoenolpyruvate-dependent sugar phosphotransferase system"/>
    <property type="evidence" value="ECO:0007669"/>
    <property type="project" value="UniProtKB-KW"/>
</dbReference>
<dbReference type="Proteomes" id="UP000198897">
    <property type="component" value="Unassembled WGS sequence"/>
</dbReference>
<dbReference type="InterPro" id="IPR001127">
    <property type="entry name" value="PTS_EIIA_1_perm"/>
</dbReference>
<keyword evidence="2" id="KW-0762">Sugar transport</keyword>
<evidence type="ECO:0000256" key="1">
    <source>
        <dbReference type="ARBA" id="ARBA00022448"/>
    </source>
</evidence>
<feature type="domain" description="PTS EIIA type-1" evidence="5">
    <location>
        <begin position="1"/>
        <end position="49"/>
    </location>
</feature>
<evidence type="ECO:0000313" key="7">
    <source>
        <dbReference type="Proteomes" id="UP000198897"/>
    </source>
</evidence>
<gene>
    <name evidence="6" type="ORF">SAMN05216353_11047</name>
</gene>
<keyword evidence="7" id="KW-1185">Reference proteome</keyword>
<evidence type="ECO:0000259" key="5">
    <source>
        <dbReference type="Pfam" id="PF00358"/>
    </source>
</evidence>
<evidence type="ECO:0000256" key="3">
    <source>
        <dbReference type="ARBA" id="ARBA00022679"/>
    </source>
</evidence>
<evidence type="ECO:0000256" key="2">
    <source>
        <dbReference type="ARBA" id="ARBA00022597"/>
    </source>
</evidence>
<dbReference type="InterPro" id="IPR011055">
    <property type="entry name" value="Dup_hybrid_motif"/>
</dbReference>